<keyword evidence="2" id="KW-0238">DNA-binding</keyword>
<keyword evidence="7" id="KW-1185">Reference proteome</keyword>
<gene>
    <name evidence="6" type="ordered locus">HRM2_14290</name>
</gene>
<evidence type="ECO:0000259" key="5">
    <source>
        <dbReference type="PROSITE" id="PS50110"/>
    </source>
</evidence>
<dbReference type="AlphaFoldDB" id="C0Q9H4"/>
<feature type="domain" description="HTH luxR-type" evidence="4">
    <location>
        <begin position="147"/>
        <end position="212"/>
    </location>
</feature>
<dbReference type="SMART" id="SM00448">
    <property type="entry name" value="REC"/>
    <property type="match status" value="1"/>
</dbReference>
<evidence type="ECO:0000313" key="7">
    <source>
        <dbReference type="Proteomes" id="UP000000442"/>
    </source>
</evidence>
<organism evidence="6 7">
    <name type="scientific">Desulforapulum autotrophicum (strain ATCC 43914 / DSM 3382 / VKM B-1955 / HRM2)</name>
    <name type="common">Desulfobacterium autotrophicum</name>
    <dbReference type="NCBI Taxonomy" id="177437"/>
    <lineage>
        <taxon>Bacteria</taxon>
        <taxon>Pseudomonadati</taxon>
        <taxon>Thermodesulfobacteriota</taxon>
        <taxon>Desulfobacteria</taxon>
        <taxon>Desulfobacterales</taxon>
        <taxon>Desulfobacteraceae</taxon>
        <taxon>Desulforapulum</taxon>
    </lineage>
</organism>
<dbReference type="KEGG" id="dat:HRM2_14290"/>
<accession>C0Q9H4</accession>
<dbReference type="SUPFAM" id="SSF46894">
    <property type="entry name" value="C-terminal effector domain of the bipartite response regulators"/>
    <property type="match status" value="1"/>
</dbReference>
<dbReference type="InterPro" id="IPR036388">
    <property type="entry name" value="WH-like_DNA-bd_sf"/>
</dbReference>
<dbReference type="Gene3D" id="3.40.50.2300">
    <property type="match status" value="1"/>
</dbReference>
<dbReference type="GO" id="GO:0000160">
    <property type="term" value="P:phosphorelay signal transduction system"/>
    <property type="evidence" value="ECO:0007669"/>
    <property type="project" value="InterPro"/>
</dbReference>
<dbReference type="Pfam" id="PF00072">
    <property type="entry name" value="Response_reg"/>
    <property type="match status" value="1"/>
</dbReference>
<dbReference type="PRINTS" id="PR00038">
    <property type="entry name" value="HTHLUXR"/>
</dbReference>
<evidence type="ECO:0000313" key="6">
    <source>
        <dbReference type="EMBL" id="ACN14538.1"/>
    </source>
</evidence>
<dbReference type="OrthoDB" id="9780312at2"/>
<dbReference type="PROSITE" id="PS00622">
    <property type="entry name" value="HTH_LUXR_1"/>
    <property type="match status" value="1"/>
</dbReference>
<dbReference type="GO" id="GO:0006355">
    <property type="term" value="P:regulation of DNA-templated transcription"/>
    <property type="evidence" value="ECO:0007669"/>
    <property type="project" value="InterPro"/>
</dbReference>
<evidence type="ECO:0000256" key="3">
    <source>
        <dbReference type="PROSITE-ProRule" id="PRU00169"/>
    </source>
</evidence>
<dbReference type="PROSITE" id="PS50043">
    <property type="entry name" value="HTH_LUXR_2"/>
    <property type="match status" value="1"/>
</dbReference>
<dbReference type="InterPro" id="IPR011006">
    <property type="entry name" value="CheY-like_superfamily"/>
</dbReference>
<dbReference type="PANTHER" id="PTHR43214:SF43">
    <property type="entry name" value="TWO-COMPONENT RESPONSE REGULATOR"/>
    <property type="match status" value="1"/>
</dbReference>
<dbReference type="eggNOG" id="COG2197">
    <property type="taxonomic scope" value="Bacteria"/>
</dbReference>
<name>C0Q9H4_DESAH</name>
<evidence type="ECO:0000259" key="4">
    <source>
        <dbReference type="PROSITE" id="PS50043"/>
    </source>
</evidence>
<dbReference type="Gene3D" id="1.10.10.10">
    <property type="entry name" value="Winged helix-like DNA-binding domain superfamily/Winged helix DNA-binding domain"/>
    <property type="match status" value="1"/>
</dbReference>
<dbReference type="EMBL" id="CP001087">
    <property type="protein sequence ID" value="ACN14538.1"/>
    <property type="molecule type" value="Genomic_DNA"/>
</dbReference>
<proteinExistence type="predicted"/>
<dbReference type="HOGENOM" id="CLU_000445_90_1_7"/>
<dbReference type="InterPro" id="IPR016032">
    <property type="entry name" value="Sig_transdc_resp-reg_C-effctor"/>
</dbReference>
<reference evidence="6 7" key="1">
    <citation type="journal article" date="2009" name="Environ. Microbiol.">
        <title>Genome sequence of Desulfobacterium autotrophicum HRM2, a marine sulfate reducer oxidizing organic carbon completely to carbon dioxide.</title>
        <authorList>
            <person name="Strittmatter A.W."/>
            <person name="Liesegang H."/>
            <person name="Rabus R."/>
            <person name="Decker I."/>
            <person name="Amann J."/>
            <person name="Andres S."/>
            <person name="Henne A."/>
            <person name="Fricke W.F."/>
            <person name="Martinez-Arias R."/>
            <person name="Bartels D."/>
            <person name="Goesmann A."/>
            <person name="Krause L."/>
            <person name="Puehler A."/>
            <person name="Klenk H.P."/>
            <person name="Richter M."/>
            <person name="Schuler M."/>
            <person name="Gloeckner F.O."/>
            <person name="Meyerdierks A."/>
            <person name="Gottschalk G."/>
            <person name="Amann R."/>
        </authorList>
    </citation>
    <scope>NUCLEOTIDE SEQUENCE [LARGE SCALE GENOMIC DNA]</scope>
    <source>
        <strain evidence="7">ATCC 43914 / DSM 3382 / HRM2</strain>
    </source>
</reference>
<dbReference type="InterPro" id="IPR000792">
    <property type="entry name" value="Tscrpt_reg_LuxR_C"/>
</dbReference>
<dbReference type="Proteomes" id="UP000000442">
    <property type="component" value="Chromosome"/>
</dbReference>
<dbReference type="STRING" id="177437.HRM2_14290"/>
<feature type="modified residue" description="4-aspartylphosphate" evidence="3">
    <location>
        <position position="56"/>
    </location>
</feature>
<dbReference type="GO" id="GO:0003677">
    <property type="term" value="F:DNA binding"/>
    <property type="evidence" value="ECO:0007669"/>
    <property type="project" value="UniProtKB-KW"/>
</dbReference>
<dbReference type="InterPro" id="IPR058245">
    <property type="entry name" value="NreC/VraR/RcsB-like_REC"/>
</dbReference>
<dbReference type="RefSeq" id="WP_015903325.1">
    <property type="nucleotide sequence ID" value="NC_012108.1"/>
</dbReference>
<sequence>MKACRVVIADDHAMLRRGICQVIETQEGVSVVGEVGDGIELLNLLSTQPADLVILDISMPKMSGIEAAKKIRATYPGIKILFLSMHKRNEYLYHAFSAGANGYLLKEDTDTEILTAMDTILEGKAFLSSIFTKDMPDILTDMVKNGSSFPGGTLSPREEEVLTLLAEGKSNKKIADILCISTRTVEHHRASIMKRLDLRTLADLIKYAIRHGYTSDE</sequence>
<evidence type="ECO:0000256" key="1">
    <source>
        <dbReference type="ARBA" id="ARBA00022553"/>
    </source>
</evidence>
<dbReference type="CDD" id="cd06170">
    <property type="entry name" value="LuxR_C_like"/>
    <property type="match status" value="1"/>
</dbReference>
<dbReference type="PANTHER" id="PTHR43214">
    <property type="entry name" value="TWO-COMPONENT RESPONSE REGULATOR"/>
    <property type="match status" value="1"/>
</dbReference>
<evidence type="ECO:0000256" key="2">
    <source>
        <dbReference type="ARBA" id="ARBA00023125"/>
    </source>
</evidence>
<dbReference type="InterPro" id="IPR039420">
    <property type="entry name" value="WalR-like"/>
</dbReference>
<dbReference type="InterPro" id="IPR001789">
    <property type="entry name" value="Sig_transdc_resp-reg_receiver"/>
</dbReference>
<dbReference type="SUPFAM" id="SSF52172">
    <property type="entry name" value="CheY-like"/>
    <property type="match status" value="1"/>
</dbReference>
<dbReference type="Pfam" id="PF00196">
    <property type="entry name" value="GerE"/>
    <property type="match status" value="1"/>
</dbReference>
<dbReference type="SMART" id="SM00421">
    <property type="entry name" value="HTH_LUXR"/>
    <property type="match status" value="1"/>
</dbReference>
<dbReference type="PROSITE" id="PS50110">
    <property type="entry name" value="RESPONSE_REGULATORY"/>
    <property type="match status" value="1"/>
</dbReference>
<protein>
    <submittedName>
        <fullName evidence="6">Two component transcriptional regulator (LuxR family protein)</fullName>
    </submittedName>
</protein>
<feature type="domain" description="Response regulatory" evidence="5">
    <location>
        <begin position="5"/>
        <end position="121"/>
    </location>
</feature>
<dbReference type="CDD" id="cd17535">
    <property type="entry name" value="REC_NarL-like"/>
    <property type="match status" value="1"/>
</dbReference>
<keyword evidence="1 3" id="KW-0597">Phosphoprotein</keyword>